<dbReference type="Pfam" id="PF16931">
    <property type="entry name" value="Phage_holin_8"/>
    <property type="match status" value="1"/>
</dbReference>
<keyword evidence="3" id="KW-1185">Reference proteome</keyword>
<dbReference type="EMBL" id="CP133838">
    <property type="protein sequence ID" value="WMY75402.1"/>
    <property type="molecule type" value="Genomic_DNA"/>
</dbReference>
<protein>
    <submittedName>
        <fullName evidence="2">Holin</fullName>
    </submittedName>
</protein>
<proteinExistence type="predicted"/>
<feature type="transmembrane region" description="Helical" evidence="1">
    <location>
        <begin position="101"/>
        <end position="117"/>
    </location>
</feature>
<feature type="transmembrane region" description="Helical" evidence="1">
    <location>
        <begin position="57"/>
        <end position="81"/>
    </location>
</feature>
<dbReference type="InterPro" id="IPR032637">
    <property type="entry name" value="Phage_holin-like"/>
</dbReference>
<evidence type="ECO:0000256" key="1">
    <source>
        <dbReference type="SAM" id="Phobius"/>
    </source>
</evidence>
<gene>
    <name evidence="2" type="ORF">RHD99_05430</name>
</gene>
<dbReference type="RefSeq" id="WP_309877803.1">
    <property type="nucleotide sequence ID" value="NZ_CP133838.1"/>
</dbReference>
<sequence length="131" mass="13695">MSAEPISGTAIAHAAVTTVTFAGLWANTDAGVILGAFAGATLYVLTSRNLHWWEKLLYGLASFLSGLIGAKYMTAILNATLNTMLGKIAPGTEVIPVPESIGALVAAAVIITFVLMYKSRLEKRAAAEEGK</sequence>
<evidence type="ECO:0000313" key="3">
    <source>
        <dbReference type="Proteomes" id="UP001246690"/>
    </source>
</evidence>
<evidence type="ECO:0000313" key="2">
    <source>
        <dbReference type="EMBL" id="WMY75402.1"/>
    </source>
</evidence>
<reference evidence="2 3" key="1">
    <citation type="submission" date="2023-09" db="EMBL/GenBank/DDBJ databases">
        <title>Buttiauxella selenatireducens sp. nov., isolated from the rhizosphere of Cardamine hupingshanesis.</title>
        <authorList>
            <person name="Zhang S."/>
            <person name="Xu Z."/>
            <person name="Wang H."/>
            <person name="Guo Y."/>
        </authorList>
    </citation>
    <scope>NUCLEOTIDE SEQUENCE [LARGE SCALE GENOMIC DNA]</scope>
    <source>
        <strain evidence="2 3">R73</strain>
    </source>
</reference>
<organism evidence="2 3">
    <name type="scientific">Buttiauxella selenatireducens</name>
    <dbReference type="NCBI Taxonomy" id="3073902"/>
    <lineage>
        <taxon>Bacteria</taxon>
        <taxon>Pseudomonadati</taxon>
        <taxon>Pseudomonadota</taxon>
        <taxon>Gammaproteobacteria</taxon>
        <taxon>Enterobacterales</taxon>
        <taxon>Enterobacteriaceae</taxon>
        <taxon>Buttiauxella</taxon>
    </lineage>
</organism>
<feature type="transmembrane region" description="Helical" evidence="1">
    <location>
        <begin position="24"/>
        <end position="45"/>
    </location>
</feature>
<keyword evidence="1" id="KW-1133">Transmembrane helix</keyword>
<keyword evidence="1" id="KW-0472">Membrane</keyword>
<accession>A0ABY9SDA5</accession>
<keyword evidence="1" id="KW-0812">Transmembrane</keyword>
<dbReference type="Proteomes" id="UP001246690">
    <property type="component" value="Chromosome"/>
</dbReference>
<name>A0ABY9SDA5_9ENTR</name>